<comment type="caution">
    <text evidence="1">The sequence shown here is derived from an EMBL/GenBank/DDBJ whole genome shotgun (WGS) entry which is preliminary data.</text>
</comment>
<protein>
    <recommendedName>
        <fullName evidence="3">DNA-directed RNA polymerase III subunit RPC3</fullName>
    </recommendedName>
</protein>
<accession>A0ABN9TZU9</accession>
<evidence type="ECO:0000313" key="1">
    <source>
        <dbReference type="EMBL" id="CAK0851903.1"/>
    </source>
</evidence>
<reference evidence="1" key="1">
    <citation type="submission" date="2023-10" db="EMBL/GenBank/DDBJ databases">
        <authorList>
            <person name="Chen Y."/>
            <person name="Shah S."/>
            <person name="Dougan E. K."/>
            <person name="Thang M."/>
            <person name="Chan C."/>
        </authorList>
    </citation>
    <scope>NUCLEOTIDE SEQUENCE [LARGE SCALE GENOMIC DNA]</scope>
</reference>
<name>A0ABN9TZU9_9DINO</name>
<keyword evidence="2" id="KW-1185">Reference proteome</keyword>
<feature type="non-terminal residue" evidence="1">
    <location>
        <position position="1"/>
    </location>
</feature>
<dbReference type="Proteomes" id="UP001189429">
    <property type="component" value="Unassembled WGS sequence"/>
</dbReference>
<feature type="non-terminal residue" evidence="1">
    <location>
        <position position="117"/>
    </location>
</feature>
<proteinExistence type="predicted"/>
<sequence length="117" mass="13557">ALQFDRGLFARWLRLLLCSFYGTEERVVADLLRRREALLRDTVIAEVLGLHERQVRQALERRLVPDCLVERRTEGEGQSSKTFYRISPTALAATALRPRPPRAHPPGRVWIRLDRSP</sequence>
<dbReference type="EMBL" id="CAUYUJ010015278">
    <property type="protein sequence ID" value="CAK0851903.1"/>
    <property type="molecule type" value="Genomic_DNA"/>
</dbReference>
<organism evidence="1 2">
    <name type="scientific">Prorocentrum cordatum</name>
    <dbReference type="NCBI Taxonomy" id="2364126"/>
    <lineage>
        <taxon>Eukaryota</taxon>
        <taxon>Sar</taxon>
        <taxon>Alveolata</taxon>
        <taxon>Dinophyceae</taxon>
        <taxon>Prorocentrales</taxon>
        <taxon>Prorocentraceae</taxon>
        <taxon>Prorocentrum</taxon>
    </lineage>
</organism>
<evidence type="ECO:0008006" key="3">
    <source>
        <dbReference type="Google" id="ProtNLM"/>
    </source>
</evidence>
<gene>
    <name evidence="1" type="ORF">PCOR1329_LOCUS43898</name>
</gene>
<evidence type="ECO:0000313" key="2">
    <source>
        <dbReference type="Proteomes" id="UP001189429"/>
    </source>
</evidence>